<reference evidence="2" key="1">
    <citation type="submission" date="2013-04" db="EMBL/GenBank/DDBJ databases">
        <title>The genome sequencing project of 58 acetic acid bacteria.</title>
        <authorList>
            <person name="Okamoto-Kainuma A."/>
            <person name="Ishikawa M."/>
            <person name="Umino S."/>
            <person name="Koizumi Y."/>
            <person name="Shiwa Y."/>
            <person name="Yoshikawa H."/>
            <person name="Matsutani M."/>
            <person name="Matsushita K."/>
        </authorList>
    </citation>
    <scope>NUCLEOTIDE SEQUENCE</scope>
    <source>
        <strain evidence="2">DSM 12717</strain>
    </source>
</reference>
<comment type="caution">
    <text evidence="2">The sequence shown here is derived from an EMBL/GenBank/DDBJ whole genome shotgun (WGS) entry which is preliminary data.</text>
</comment>
<accession>A0ABQ0P2T9</accession>
<evidence type="ECO:0000313" key="3">
    <source>
        <dbReference type="Proteomes" id="UP001060895"/>
    </source>
</evidence>
<dbReference type="Proteomes" id="UP001060895">
    <property type="component" value="Unassembled WGS sequence"/>
</dbReference>
<dbReference type="EMBL" id="BAQP01000015">
    <property type="protein sequence ID" value="GBQ20093.1"/>
    <property type="molecule type" value="Genomic_DNA"/>
</dbReference>
<evidence type="ECO:0000259" key="1">
    <source>
        <dbReference type="PROSITE" id="PS51819"/>
    </source>
</evidence>
<dbReference type="InterPro" id="IPR029068">
    <property type="entry name" value="Glyas_Bleomycin-R_OHBP_Dase"/>
</dbReference>
<dbReference type="SUPFAM" id="SSF54593">
    <property type="entry name" value="Glyoxalase/Bleomycin resistance protein/Dihydroxybiphenyl dioxygenase"/>
    <property type="match status" value="1"/>
</dbReference>
<dbReference type="PROSITE" id="PS51819">
    <property type="entry name" value="VOC"/>
    <property type="match status" value="1"/>
</dbReference>
<proteinExistence type="predicted"/>
<keyword evidence="3" id="KW-1185">Reference proteome</keyword>
<evidence type="ECO:0000313" key="2">
    <source>
        <dbReference type="EMBL" id="GBQ20093.1"/>
    </source>
</evidence>
<name>A0ABQ0P2T9_9PROT</name>
<feature type="domain" description="VOC" evidence="1">
    <location>
        <begin position="4"/>
        <end position="133"/>
    </location>
</feature>
<dbReference type="InterPro" id="IPR037523">
    <property type="entry name" value="VOC_core"/>
</dbReference>
<dbReference type="CDD" id="cd06587">
    <property type="entry name" value="VOC"/>
    <property type="match status" value="1"/>
</dbReference>
<gene>
    <name evidence="2" type="ORF">AA12717_0463</name>
</gene>
<sequence>MCVALLHASIAVDDIEAAQTFLCAMFGLTPLLDRIDITDAFTRMTGHAVDRCLLSQLAGPEIPVALELIEAGRLPRASFPHAHFSFSVPQLDDAMARAFRLGARARGVITQFDEGRSVYLSIPGGMTIELEELV</sequence>
<organism evidence="2 3">
    <name type="scientific">Gluconacetobacter sacchari DSM 12717</name>
    <dbReference type="NCBI Taxonomy" id="1307940"/>
    <lineage>
        <taxon>Bacteria</taxon>
        <taxon>Pseudomonadati</taxon>
        <taxon>Pseudomonadota</taxon>
        <taxon>Alphaproteobacteria</taxon>
        <taxon>Acetobacterales</taxon>
        <taxon>Acetobacteraceae</taxon>
        <taxon>Gluconacetobacter</taxon>
    </lineage>
</organism>
<dbReference type="Gene3D" id="3.10.180.10">
    <property type="entry name" value="2,3-Dihydroxybiphenyl 1,2-Dioxygenase, domain 1"/>
    <property type="match status" value="1"/>
</dbReference>
<protein>
    <submittedName>
        <fullName evidence="2">Glyoxalase/bleomycin resistance protein</fullName>
    </submittedName>
</protein>